<gene>
    <name evidence="2" type="ORF">GRJ2_002700300</name>
</gene>
<sequence length="116" mass="12055">MDVTYAVVNKARRGGGASGRDPAPYGRDSAPYGYDPAPYGRDSASSGRDPAPPGPCTHPPSPLRRPSPTASPQPGDAAYEVVTPQGDPGSSARLGFNFRIGKPKGPREPPADWARA</sequence>
<dbReference type="EMBL" id="BAAFJT010000038">
    <property type="protein sequence ID" value="GAB0202347.1"/>
    <property type="molecule type" value="Genomic_DNA"/>
</dbReference>
<protein>
    <submittedName>
        <fullName evidence="2">Tyrosine-protein phosphatase non-receptor type 18</fullName>
    </submittedName>
</protein>
<evidence type="ECO:0000313" key="3">
    <source>
        <dbReference type="Proteomes" id="UP001623348"/>
    </source>
</evidence>
<name>A0ABC9Y0N7_GRUJA</name>
<evidence type="ECO:0000313" key="2">
    <source>
        <dbReference type="EMBL" id="GAB0202347.1"/>
    </source>
</evidence>
<feature type="compositionally biased region" description="Pro residues" evidence="1">
    <location>
        <begin position="50"/>
        <end position="71"/>
    </location>
</feature>
<keyword evidence="3" id="KW-1185">Reference proteome</keyword>
<proteinExistence type="predicted"/>
<organism evidence="2 3">
    <name type="scientific">Grus japonensis</name>
    <name type="common">Japanese crane</name>
    <name type="synonym">Red-crowned crane</name>
    <dbReference type="NCBI Taxonomy" id="30415"/>
    <lineage>
        <taxon>Eukaryota</taxon>
        <taxon>Metazoa</taxon>
        <taxon>Chordata</taxon>
        <taxon>Craniata</taxon>
        <taxon>Vertebrata</taxon>
        <taxon>Euteleostomi</taxon>
        <taxon>Archelosauria</taxon>
        <taxon>Archosauria</taxon>
        <taxon>Dinosauria</taxon>
        <taxon>Saurischia</taxon>
        <taxon>Theropoda</taxon>
        <taxon>Coelurosauria</taxon>
        <taxon>Aves</taxon>
        <taxon>Neognathae</taxon>
        <taxon>Neoaves</taxon>
        <taxon>Gruiformes</taxon>
        <taxon>Gruidae</taxon>
        <taxon>Grus</taxon>
    </lineage>
</organism>
<dbReference type="AlphaFoldDB" id="A0ABC9Y0N7"/>
<evidence type="ECO:0000256" key="1">
    <source>
        <dbReference type="SAM" id="MobiDB-lite"/>
    </source>
</evidence>
<accession>A0ABC9Y0N7</accession>
<feature type="compositionally biased region" description="Basic and acidic residues" evidence="1">
    <location>
        <begin position="105"/>
        <end position="116"/>
    </location>
</feature>
<feature type="region of interest" description="Disordered" evidence="1">
    <location>
        <begin position="1"/>
        <end position="116"/>
    </location>
</feature>
<reference evidence="2 3" key="1">
    <citation type="submission" date="2024-06" db="EMBL/GenBank/DDBJ databases">
        <title>The draft genome of Grus japonensis, version 3.</title>
        <authorList>
            <person name="Nabeshima K."/>
            <person name="Suzuki S."/>
            <person name="Onuma M."/>
        </authorList>
    </citation>
    <scope>NUCLEOTIDE SEQUENCE [LARGE SCALE GENOMIC DNA]</scope>
    <source>
        <strain evidence="2 3">451A</strain>
    </source>
</reference>
<comment type="caution">
    <text evidence="2">The sequence shown here is derived from an EMBL/GenBank/DDBJ whole genome shotgun (WGS) entry which is preliminary data.</text>
</comment>
<dbReference type="Proteomes" id="UP001623348">
    <property type="component" value="Unassembled WGS sequence"/>
</dbReference>